<evidence type="ECO:0000313" key="4">
    <source>
        <dbReference type="EMBL" id="VVD28068.1"/>
    </source>
</evidence>
<dbReference type="InterPro" id="IPR020904">
    <property type="entry name" value="Sc_DH/Rdtase_CS"/>
</dbReference>
<evidence type="ECO:0000313" key="5">
    <source>
        <dbReference type="Proteomes" id="UP000325811"/>
    </source>
</evidence>
<accession>A0A5Q4ZET9</accession>
<dbReference type="Pfam" id="PF13561">
    <property type="entry name" value="adh_short_C2"/>
    <property type="match status" value="1"/>
</dbReference>
<dbReference type="AlphaFoldDB" id="A0A5Q4ZET9"/>
<dbReference type="Gene3D" id="3.40.50.720">
    <property type="entry name" value="NAD(P)-binding Rossmann-like Domain"/>
    <property type="match status" value="1"/>
</dbReference>
<dbReference type="PRINTS" id="PR00081">
    <property type="entry name" value="GDHRDH"/>
</dbReference>
<sequence length="262" mass="27110">MNDSSRATAPRTPTTPLSGKVALVTGASRGIGAEIARTLARGGAAVVVNYRDDADQEDAATVVHDIERTGGMASAVLADVRDPEAIAQLFDRTAATFGGLDIAVLNAGGDAVVKSVIDTSEADFDRVMALNARGQFVALQLAARNVRDGGRIVFISSSTACQPYPGTASYSGAKTATEVYVRVLAREIAARRITANVVSPGMTATQTMMSQTTEARRATVIAATPKGRIAMPVDIADVVHFVATDAARGVTGQILHVNGGLL</sequence>
<comment type="similarity">
    <text evidence="1">Belongs to the short-chain dehydrogenases/reductases (SDR) family.</text>
</comment>
<dbReference type="RefSeq" id="WP_007182353.1">
    <property type="nucleotide sequence ID" value="NZ_LR699553.1"/>
</dbReference>
<keyword evidence="5" id="KW-1185">Reference proteome</keyword>
<evidence type="ECO:0000259" key="3">
    <source>
        <dbReference type="SMART" id="SM00822"/>
    </source>
</evidence>
<dbReference type="SUPFAM" id="SSF51735">
    <property type="entry name" value="NAD(P)-binding Rossmann-fold domains"/>
    <property type="match status" value="1"/>
</dbReference>
<dbReference type="Proteomes" id="UP000325811">
    <property type="component" value="Chromosome I"/>
</dbReference>
<dbReference type="EMBL" id="LR699553">
    <property type="protein sequence ID" value="VVD28068.1"/>
    <property type="molecule type" value="Genomic_DNA"/>
</dbReference>
<feature type="domain" description="Ketoreductase" evidence="3">
    <location>
        <begin position="20"/>
        <end position="201"/>
    </location>
</feature>
<name>A0A5Q4ZET9_9BURK</name>
<dbReference type="FunFam" id="3.40.50.720:FF:000084">
    <property type="entry name" value="Short-chain dehydrogenase reductase"/>
    <property type="match status" value="1"/>
</dbReference>
<dbReference type="InterPro" id="IPR057326">
    <property type="entry name" value="KR_dom"/>
</dbReference>
<dbReference type="KEGG" id="pdio:PDMSB3_1612"/>
<dbReference type="PROSITE" id="PS00061">
    <property type="entry name" value="ADH_SHORT"/>
    <property type="match status" value="1"/>
</dbReference>
<gene>
    <name evidence="4" type="ORF">PDMSB3_1612</name>
</gene>
<evidence type="ECO:0000256" key="1">
    <source>
        <dbReference type="ARBA" id="ARBA00006484"/>
    </source>
</evidence>
<dbReference type="PANTHER" id="PTHR48107:SF7">
    <property type="entry name" value="RE15974P"/>
    <property type="match status" value="1"/>
</dbReference>
<proteinExistence type="inferred from homology"/>
<evidence type="ECO:0000256" key="2">
    <source>
        <dbReference type="ARBA" id="ARBA00023002"/>
    </source>
</evidence>
<organism evidence="4 5">
    <name type="scientific">Paraburkholderia dioscoreae</name>
    <dbReference type="NCBI Taxonomy" id="2604047"/>
    <lineage>
        <taxon>Bacteria</taxon>
        <taxon>Pseudomonadati</taxon>
        <taxon>Pseudomonadota</taxon>
        <taxon>Betaproteobacteria</taxon>
        <taxon>Burkholderiales</taxon>
        <taxon>Burkholderiaceae</taxon>
        <taxon>Paraburkholderia</taxon>
    </lineage>
</organism>
<dbReference type="InterPro" id="IPR036291">
    <property type="entry name" value="NAD(P)-bd_dom_sf"/>
</dbReference>
<keyword evidence="2 4" id="KW-0560">Oxidoreductase</keyword>
<reference evidence="4 5" key="1">
    <citation type="submission" date="2019-08" db="EMBL/GenBank/DDBJ databases">
        <authorList>
            <person name="Herpell B J."/>
        </authorList>
    </citation>
    <scope>NUCLEOTIDE SEQUENCE [LARGE SCALE GENOMIC DNA]</scope>
    <source>
        <strain evidence="5">Msb3</strain>
    </source>
</reference>
<dbReference type="GO" id="GO:0016614">
    <property type="term" value="F:oxidoreductase activity, acting on CH-OH group of donors"/>
    <property type="evidence" value="ECO:0007669"/>
    <property type="project" value="UniProtKB-ARBA"/>
</dbReference>
<dbReference type="PANTHER" id="PTHR48107">
    <property type="entry name" value="NADPH-DEPENDENT ALDEHYDE REDUCTASE-LIKE PROTEIN, CHLOROPLASTIC-RELATED"/>
    <property type="match status" value="1"/>
</dbReference>
<dbReference type="SMART" id="SM00822">
    <property type="entry name" value="PKS_KR"/>
    <property type="match status" value="1"/>
</dbReference>
<dbReference type="InterPro" id="IPR002347">
    <property type="entry name" value="SDR_fam"/>
</dbReference>
<protein>
    <submittedName>
        <fullName evidence="4">Uncharacterized oxidoreductase MexAM1_META1p0182</fullName>
        <ecNumber evidence="4">1.-.-.-</ecNumber>
    </submittedName>
</protein>
<dbReference type="EC" id="1.-.-.-" evidence="4"/>